<dbReference type="InterPro" id="IPR050134">
    <property type="entry name" value="NAD-dep_sirtuin_deacylases"/>
</dbReference>
<dbReference type="PANTHER" id="PTHR11085">
    <property type="entry name" value="NAD-DEPENDENT PROTEIN DEACYLASE SIRTUIN-5, MITOCHONDRIAL-RELATED"/>
    <property type="match status" value="1"/>
</dbReference>
<proteinExistence type="predicted"/>
<evidence type="ECO:0000313" key="7">
    <source>
        <dbReference type="Proteomes" id="UP001500967"/>
    </source>
</evidence>
<dbReference type="EC" id="2.3.1.286" evidence="1"/>
<dbReference type="InterPro" id="IPR003000">
    <property type="entry name" value="Sirtuin"/>
</dbReference>
<dbReference type="EMBL" id="BAAAGX010000020">
    <property type="protein sequence ID" value="GAA0260525.1"/>
    <property type="molecule type" value="Genomic_DNA"/>
</dbReference>
<feature type="binding site" evidence="4">
    <location>
        <position position="116"/>
    </location>
    <ligand>
        <name>Zn(2+)</name>
        <dbReference type="ChEBI" id="CHEBI:29105"/>
    </ligand>
</feature>
<keyword evidence="3" id="KW-0520">NAD</keyword>
<dbReference type="Gene3D" id="3.30.1600.10">
    <property type="entry name" value="SIR2/SIRT2 'Small Domain"/>
    <property type="match status" value="1"/>
</dbReference>
<comment type="caution">
    <text evidence="6">The sequence shown here is derived from an EMBL/GenBank/DDBJ whole genome shotgun (WGS) entry which is preliminary data.</text>
</comment>
<evidence type="ECO:0000313" key="6">
    <source>
        <dbReference type="EMBL" id="GAA0260525.1"/>
    </source>
</evidence>
<feature type="binding site" evidence="4">
    <location>
        <position position="119"/>
    </location>
    <ligand>
        <name>Zn(2+)</name>
        <dbReference type="ChEBI" id="CHEBI:29105"/>
    </ligand>
</feature>
<dbReference type="InterPro" id="IPR026591">
    <property type="entry name" value="Sirtuin_cat_small_dom_sf"/>
</dbReference>
<evidence type="ECO:0000256" key="3">
    <source>
        <dbReference type="ARBA" id="ARBA00023027"/>
    </source>
</evidence>
<protein>
    <recommendedName>
        <fullName evidence="1">protein acetyllysine N-acetyltransferase</fullName>
        <ecNumber evidence="1">2.3.1.286</ecNumber>
    </recommendedName>
</protein>
<evidence type="ECO:0000259" key="5">
    <source>
        <dbReference type="PROSITE" id="PS50305"/>
    </source>
</evidence>
<feature type="binding site" evidence="4">
    <location>
        <position position="91"/>
    </location>
    <ligand>
        <name>Zn(2+)</name>
        <dbReference type="ChEBI" id="CHEBI:29105"/>
    </ligand>
</feature>
<dbReference type="Gene3D" id="3.40.50.1220">
    <property type="entry name" value="TPP-binding domain"/>
    <property type="match status" value="1"/>
</dbReference>
<feature type="active site" description="Proton acceptor" evidence="4">
    <location>
        <position position="83"/>
    </location>
</feature>
<keyword evidence="2" id="KW-0808">Transferase</keyword>
<dbReference type="Proteomes" id="UP001500967">
    <property type="component" value="Unassembled WGS sequence"/>
</dbReference>
<dbReference type="PROSITE" id="PS50305">
    <property type="entry name" value="SIRTUIN"/>
    <property type="match status" value="1"/>
</dbReference>
<feature type="domain" description="Deacetylase sirtuin-type" evidence="5">
    <location>
        <begin position="1"/>
        <end position="219"/>
    </location>
</feature>
<evidence type="ECO:0000256" key="1">
    <source>
        <dbReference type="ARBA" id="ARBA00012928"/>
    </source>
</evidence>
<dbReference type="SUPFAM" id="SSF52467">
    <property type="entry name" value="DHS-like NAD/FAD-binding domain"/>
    <property type="match status" value="1"/>
</dbReference>
<dbReference type="Pfam" id="PF02146">
    <property type="entry name" value="SIR2"/>
    <property type="match status" value="1"/>
</dbReference>
<sequence length="219" mass="23307">MWTRNPGAQRLFTLRDYVSDPDIRREAWQIRRAHAAWTARPNAAHYALVDLEAGGRLRAVITQNIDGLHQLAGTSEDLVIEVHGSLYEVECLSCGSRFAMSDTLERVAGGDEDPACLRCGGILKAGTISFGQPLVPEVFAKARAAAADCDLFLAIGTSLSVQPVAGLLDVAKKQGAKIVILNAEPTPYDQVADAKLSEPLGTLLPRLIGGDSSRTASAG</sequence>
<keyword evidence="4" id="KW-0862">Zinc</keyword>
<feature type="binding site" evidence="4">
    <location>
        <position position="94"/>
    </location>
    <ligand>
        <name>Zn(2+)</name>
        <dbReference type="ChEBI" id="CHEBI:29105"/>
    </ligand>
</feature>
<keyword evidence="4" id="KW-0479">Metal-binding</keyword>
<dbReference type="PANTHER" id="PTHR11085:SF4">
    <property type="entry name" value="NAD-DEPENDENT PROTEIN DEACYLASE"/>
    <property type="match status" value="1"/>
</dbReference>
<evidence type="ECO:0000256" key="4">
    <source>
        <dbReference type="PROSITE-ProRule" id="PRU00236"/>
    </source>
</evidence>
<dbReference type="InterPro" id="IPR026590">
    <property type="entry name" value="Ssirtuin_cat_dom"/>
</dbReference>
<dbReference type="InterPro" id="IPR029035">
    <property type="entry name" value="DHS-like_NAD/FAD-binding_dom"/>
</dbReference>
<evidence type="ECO:0000256" key="2">
    <source>
        <dbReference type="ARBA" id="ARBA00022679"/>
    </source>
</evidence>
<name>A0ABP3EHA4_9ACTN</name>
<gene>
    <name evidence="6" type="ORF">GCM10009539_52510</name>
</gene>
<accession>A0ABP3EHA4</accession>
<organism evidence="6 7">
    <name type="scientific">Cryptosporangium japonicum</name>
    <dbReference type="NCBI Taxonomy" id="80872"/>
    <lineage>
        <taxon>Bacteria</taxon>
        <taxon>Bacillati</taxon>
        <taxon>Actinomycetota</taxon>
        <taxon>Actinomycetes</taxon>
        <taxon>Cryptosporangiales</taxon>
        <taxon>Cryptosporangiaceae</taxon>
        <taxon>Cryptosporangium</taxon>
    </lineage>
</organism>
<dbReference type="CDD" id="cd01407">
    <property type="entry name" value="SIR2-fam"/>
    <property type="match status" value="1"/>
</dbReference>
<keyword evidence="7" id="KW-1185">Reference proteome</keyword>
<reference evidence="7" key="1">
    <citation type="journal article" date="2019" name="Int. J. Syst. Evol. Microbiol.">
        <title>The Global Catalogue of Microorganisms (GCM) 10K type strain sequencing project: providing services to taxonomists for standard genome sequencing and annotation.</title>
        <authorList>
            <consortium name="The Broad Institute Genomics Platform"/>
            <consortium name="The Broad Institute Genome Sequencing Center for Infectious Disease"/>
            <person name="Wu L."/>
            <person name="Ma J."/>
        </authorList>
    </citation>
    <scope>NUCLEOTIDE SEQUENCE [LARGE SCALE GENOMIC DNA]</scope>
    <source>
        <strain evidence="7">JCM 10425</strain>
    </source>
</reference>